<name>A0ACA9RRY5_9GLOM</name>
<reference evidence="1" key="1">
    <citation type="submission" date="2021-06" db="EMBL/GenBank/DDBJ databases">
        <authorList>
            <person name="Kallberg Y."/>
            <person name="Tangrot J."/>
            <person name="Rosling A."/>
        </authorList>
    </citation>
    <scope>NUCLEOTIDE SEQUENCE</scope>
    <source>
        <strain evidence="1">MA461A</strain>
    </source>
</reference>
<comment type="caution">
    <text evidence="1">The sequence shown here is derived from an EMBL/GenBank/DDBJ whole genome shotgun (WGS) entry which is preliminary data.</text>
</comment>
<keyword evidence="2" id="KW-1185">Reference proteome</keyword>
<protein>
    <submittedName>
        <fullName evidence="1">30752_t:CDS:1</fullName>
    </submittedName>
</protein>
<feature type="non-terminal residue" evidence="1">
    <location>
        <position position="1"/>
    </location>
</feature>
<dbReference type="EMBL" id="CAJVQC010066103">
    <property type="protein sequence ID" value="CAG8806108.1"/>
    <property type="molecule type" value="Genomic_DNA"/>
</dbReference>
<dbReference type="Proteomes" id="UP000789920">
    <property type="component" value="Unassembled WGS sequence"/>
</dbReference>
<evidence type="ECO:0000313" key="2">
    <source>
        <dbReference type="Proteomes" id="UP000789920"/>
    </source>
</evidence>
<sequence length="393" mass="43742">NEIIKSKLEKVDYIRGYFDAEGGIAKSPKSSNEKSIFTGEDIVQALGKPRGKPEQGQMEAEEIRDFFTELSPFIQAPTKDEKAQQVEADFKKGKDNSLIIKSLLDVFNRLVALSQKATQEKAELLIELLEPFVIIYNPNSPRGKKQWYESKKIGVLESGRGRKEELKTTLEKLRAIKEGTAQTEENTANQDNNNQTNETNNNNDQTNNNDAQLAAEKKVKVVIKAANAALTSSDLGVVEKATAELTDLQFSNNQLERGEFNKQGGGDLVEKILNRQEQLKNSGPQGENNQKDDPIQPDRAAAITEIANKLTETGVKTSELSNDYHDYQAKMKGFTNLNQINNFKNNMLAAIAAKAQEKQDAEQMDDKVRNNSQKTGAELNEALKEIADDHGKK</sequence>
<accession>A0ACA9RRY5</accession>
<feature type="non-terminal residue" evidence="1">
    <location>
        <position position="393"/>
    </location>
</feature>
<proteinExistence type="predicted"/>
<evidence type="ECO:0000313" key="1">
    <source>
        <dbReference type="EMBL" id="CAG8806108.1"/>
    </source>
</evidence>
<organism evidence="1 2">
    <name type="scientific">Racocetra persica</name>
    <dbReference type="NCBI Taxonomy" id="160502"/>
    <lineage>
        <taxon>Eukaryota</taxon>
        <taxon>Fungi</taxon>
        <taxon>Fungi incertae sedis</taxon>
        <taxon>Mucoromycota</taxon>
        <taxon>Glomeromycotina</taxon>
        <taxon>Glomeromycetes</taxon>
        <taxon>Diversisporales</taxon>
        <taxon>Gigasporaceae</taxon>
        <taxon>Racocetra</taxon>
    </lineage>
</organism>
<gene>
    <name evidence="1" type="ORF">RPERSI_LOCUS22090</name>
</gene>